<keyword evidence="6 10" id="KW-0432">Leucine biosynthesis</keyword>
<evidence type="ECO:0000256" key="9">
    <source>
        <dbReference type="ARBA" id="ARBA00023304"/>
    </source>
</evidence>
<dbReference type="Gene3D" id="3.20.19.10">
    <property type="entry name" value="Aconitase, domain 4"/>
    <property type="match status" value="1"/>
</dbReference>
<dbReference type="InterPro" id="IPR000573">
    <property type="entry name" value="AconitaseA/IPMdHydase_ssu_swvl"/>
</dbReference>
<dbReference type="Pfam" id="PF00694">
    <property type="entry name" value="Aconitase_C"/>
    <property type="match status" value="1"/>
</dbReference>
<dbReference type="InterPro" id="IPR033940">
    <property type="entry name" value="IPMI_Swivel"/>
</dbReference>
<keyword evidence="7 10" id="KW-0028">Amino-acid biosynthesis</keyword>
<evidence type="ECO:0000256" key="4">
    <source>
        <dbReference type="ARBA" id="ARBA00009845"/>
    </source>
</evidence>
<dbReference type="AlphaFoldDB" id="A0A840PIY5"/>
<dbReference type="InterPro" id="IPR004431">
    <property type="entry name" value="3-IsopropMal_deHydase_ssu"/>
</dbReference>
<comment type="pathway">
    <text evidence="3 10">Amino-acid biosynthesis; L-leucine biosynthesis; L-leucine from 3-methyl-2-oxobutanoate: step 2/4.</text>
</comment>
<name>A0A840PIY5_9ACTN</name>
<accession>A0A840PIY5</accession>
<comment type="function">
    <text evidence="2 10">Catalyzes the isomerization between 2-isopropylmalate and 3-isopropylmalate, via the formation of 2-isopropylmaleate.</text>
</comment>
<reference evidence="12 13" key="1">
    <citation type="submission" date="2020-08" db="EMBL/GenBank/DDBJ databases">
        <title>Genomic Encyclopedia of Type Strains, Phase IV (KMG-IV): sequencing the most valuable type-strain genomes for metagenomic binning, comparative biology and taxonomic classification.</title>
        <authorList>
            <person name="Goeker M."/>
        </authorList>
    </citation>
    <scope>NUCLEOTIDE SEQUENCE [LARGE SCALE GENOMIC DNA]</scope>
    <source>
        <strain evidence="12 13">DSM 45615</strain>
    </source>
</reference>
<sequence length="212" mass="22977">MDPFRTLTAIAAPLPMPNVDTDQIIPARFLRAGRDGGFGRACLHDVRFGPDGEPRADLPLNHPAVQGAQILVSGPNFGCGSSREEAVYALWDFGIRAVIAPGFGDIFYGNALKNGMVPVVLPEPEVAELTARLQAAPGSRLTVDLDARTVSDEDGVARPFAITEFARRRLLEGLDELDHTLSLLPEIDALEQQMRRQWPWNAGLPSPTPSSD</sequence>
<dbReference type="PANTHER" id="PTHR43345:SF5">
    <property type="entry name" value="3-ISOPROPYLMALATE DEHYDRATASE SMALL SUBUNIT"/>
    <property type="match status" value="1"/>
</dbReference>
<dbReference type="PANTHER" id="PTHR43345">
    <property type="entry name" value="3-ISOPROPYLMALATE DEHYDRATASE SMALL SUBUNIT 2-RELATED-RELATED"/>
    <property type="match status" value="1"/>
</dbReference>
<evidence type="ECO:0000256" key="8">
    <source>
        <dbReference type="ARBA" id="ARBA00023239"/>
    </source>
</evidence>
<dbReference type="UniPathway" id="UPA00048">
    <property type="reaction ID" value="UER00071"/>
</dbReference>
<dbReference type="CDD" id="cd01577">
    <property type="entry name" value="IPMI_Swivel"/>
    <property type="match status" value="1"/>
</dbReference>
<keyword evidence="13" id="KW-1185">Reference proteome</keyword>
<evidence type="ECO:0000256" key="3">
    <source>
        <dbReference type="ARBA" id="ARBA00004729"/>
    </source>
</evidence>
<dbReference type="EMBL" id="JACHGN010000020">
    <property type="protein sequence ID" value="MBB5137873.1"/>
    <property type="molecule type" value="Genomic_DNA"/>
</dbReference>
<evidence type="ECO:0000256" key="5">
    <source>
        <dbReference type="ARBA" id="ARBA00011271"/>
    </source>
</evidence>
<dbReference type="InterPro" id="IPR050075">
    <property type="entry name" value="LeuD"/>
</dbReference>
<protein>
    <recommendedName>
        <fullName evidence="10">3-isopropylmalate dehydratase small subunit</fullName>
        <ecNumber evidence="10">4.2.1.33</ecNumber>
    </recommendedName>
    <alternativeName>
        <fullName evidence="10">Alpha-IPM isomerase</fullName>
        <shortName evidence="10">IPMI</shortName>
    </alternativeName>
    <alternativeName>
        <fullName evidence="10">Isopropylmalate isomerase</fullName>
    </alternativeName>
</protein>
<keyword evidence="8 10" id="KW-0456">Lyase</keyword>
<evidence type="ECO:0000259" key="11">
    <source>
        <dbReference type="Pfam" id="PF00694"/>
    </source>
</evidence>
<gene>
    <name evidence="10" type="primary">leuD</name>
    <name evidence="12" type="ORF">HNP84_007626</name>
</gene>
<comment type="caution">
    <text evidence="12">The sequence shown here is derived from an EMBL/GenBank/DDBJ whole genome shotgun (WGS) entry which is preliminary data.</text>
</comment>
<evidence type="ECO:0000313" key="12">
    <source>
        <dbReference type="EMBL" id="MBB5137873.1"/>
    </source>
</evidence>
<comment type="subunit">
    <text evidence="5 10">Heterodimer of LeuC and LeuD.</text>
</comment>
<dbReference type="InterPro" id="IPR015928">
    <property type="entry name" value="Aconitase/3IPM_dehydase_swvl"/>
</dbReference>
<dbReference type="HAMAP" id="MF_01031">
    <property type="entry name" value="LeuD_type1"/>
    <property type="match status" value="1"/>
</dbReference>
<dbReference type="SUPFAM" id="SSF52016">
    <property type="entry name" value="LeuD/IlvD-like"/>
    <property type="match status" value="1"/>
</dbReference>
<evidence type="ECO:0000256" key="2">
    <source>
        <dbReference type="ARBA" id="ARBA00002695"/>
    </source>
</evidence>
<keyword evidence="9 10" id="KW-0100">Branched-chain amino acid biosynthesis</keyword>
<proteinExistence type="inferred from homology"/>
<evidence type="ECO:0000256" key="10">
    <source>
        <dbReference type="HAMAP-Rule" id="MF_01031"/>
    </source>
</evidence>
<organism evidence="12 13">
    <name type="scientific">Thermocatellispora tengchongensis</name>
    <dbReference type="NCBI Taxonomy" id="1073253"/>
    <lineage>
        <taxon>Bacteria</taxon>
        <taxon>Bacillati</taxon>
        <taxon>Actinomycetota</taxon>
        <taxon>Actinomycetes</taxon>
        <taxon>Streptosporangiales</taxon>
        <taxon>Streptosporangiaceae</taxon>
        <taxon>Thermocatellispora</taxon>
    </lineage>
</organism>
<dbReference type="RefSeq" id="WP_185054758.1">
    <property type="nucleotide sequence ID" value="NZ_BAABIX010000002.1"/>
</dbReference>
<evidence type="ECO:0000256" key="6">
    <source>
        <dbReference type="ARBA" id="ARBA00022430"/>
    </source>
</evidence>
<evidence type="ECO:0000313" key="13">
    <source>
        <dbReference type="Proteomes" id="UP000578449"/>
    </source>
</evidence>
<evidence type="ECO:0000256" key="1">
    <source>
        <dbReference type="ARBA" id="ARBA00000491"/>
    </source>
</evidence>
<dbReference type="NCBIfam" id="TIGR00171">
    <property type="entry name" value="leuD"/>
    <property type="match status" value="1"/>
</dbReference>
<dbReference type="GO" id="GO:0009316">
    <property type="term" value="C:3-isopropylmalate dehydratase complex"/>
    <property type="evidence" value="ECO:0007669"/>
    <property type="project" value="InterPro"/>
</dbReference>
<dbReference type="GO" id="GO:0003861">
    <property type="term" value="F:3-isopropylmalate dehydratase activity"/>
    <property type="evidence" value="ECO:0007669"/>
    <property type="project" value="UniProtKB-UniRule"/>
</dbReference>
<dbReference type="EC" id="4.2.1.33" evidence="10"/>
<dbReference type="Proteomes" id="UP000578449">
    <property type="component" value="Unassembled WGS sequence"/>
</dbReference>
<dbReference type="GO" id="GO:0009098">
    <property type="term" value="P:L-leucine biosynthetic process"/>
    <property type="evidence" value="ECO:0007669"/>
    <property type="project" value="UniProtKB-UniRule"/>
</dbReference>
<comment type="catalytic activity">
    <reaction evidence="1 10">
        <text>(2R,3S)-3-isopropylmalate = (2S)-2-isopropylmalate</text>
        <dbReference type="Rhea" id="RHEA:32287"/>
        <dbReference type="ChEBI" id="CHEBI:1178"/>
        <dbReference type="ChEBI" id="CHEBI:35121"/>
        <dbReference type="EC" id="4.2.1.33"/>
    </reaction>
</comment>
<feature type="domain" description="Aconitase A/isopropylmalate dehydratase small subunit swivel" evidence="11">
    <location>
        <begin position="1"/>
        <end position="123"/>
    </location>
</feature>
<evidence type="ECO:0000256" key="7">
    <source>
        <dbReference type="ARBA" id="ARBA00022605"/>
    </source>
</evidence>
<comment type="similarity">
    <text evidence="4 10">Belongs to the LeuD family. LeuD type 1 subfamily.</text>
</comment>
<dbReference type="NCBIfam" id="NF002458">
    <property type="entry name" value="PRK01641.1"/>
    <property type="match status" value="1"/>
</dbReference>